<sequence>MPIASDNDRPRPAVRRKLVTGRLTPESGARVNAEALPSASTPRLCEYRVRRAHGLSCPLTESASQRFDLPFKGENRMKDLFANGGWRGMHATRTTNGIVQSRSVAAILFAGAISIAISTWVCFRLGAGVAVVGFVYVIEVLLVSLTGSLVSSVAISVIAVGCLDFFFTPPRFTFRTDTQQDIVALTAFFVTTFVVTFLVHRTRRLAAVHREQAQLLDLTHDSVVARDMDDVITYWNSGAEALYGWKKHEALGHVADRLLHTRFPA</sequence>
<evidence type="ECO:0000256" key="9">
    <source>
        <dbReference type="ARBA" id="ARBA00023012"/>
    </source>
</evidence>
<dbReference type="EMBL" id="VZQQ01000146">
    <property type="protein sequence ID" value="MBC8752751.1"/>
    <property type="molecule type" value="Genomic_DNA"/>
</dbReference>
<dbReference type="PROSITE" id="PS50112">
    <property type="entry name" value="PAS"/>
    <property type="match status" value="1"/>
</dbReference>
<gene>
    <name evidence="13" type="ORF">F6X42_42330</name>
</gene>
<dbReference type="PANTHER" id="PTHR45569">
    <property type="entry name" value="SENSOR PROTEIN KDPD"/>
    <property type="match status" value="1"/>
</dbReference>
<keyword evidence="5" id="KW-0547">Nucleotide-binding</keyword>
<feature type="transmembrane region" description="Helical" evidence="11">
    <location>
        <begin position="152"/>
        <end position="170"/>
    </location>
</feature>
<feature type="transmembrane region" description="Helical" evidence="11">
    <location>
        <begin position="127"/>
        <end position="145"/>
    </location>
</feature>
<evidence type="ECO:0000259" key="12">
    <source>
        <dbReference type="PROSITE" id="PS50112"/>
    </source>
</evidence>
<dbReference type="InterPro" id="IPR000014">
    <property type="entry name" value="PAS"/>
</dbReference>
<dbReference type="Gene3D" id="1.20.120.620">
    <property type="entry name" value="Backbone structure of the membrane domain of e. Coli histidine kinase receptor kdpd"/>
    <property type="match status" value="1"/>
</dbReference>
<keyword evidence="2" id="KW-0597">Phosphoprotein</keyword>
<dbReference type="InterPro" id="IPR035965">
    <property type="entry name" value="PAS-like_dom_sf"/>
</dbReference>
<keyword evidence="3" id="KW-0808">Transferase</keyword>
<dbReference type="CDD" id="cd00130">
    <property type="entry name" value="PAS"/>
    <property type="match status" value="1"/>
</dbReference>
<dbReference type="Proteomes" id="UP000736373">
    <property type="component" value="Unassembled WGS sequence"/>
</dbReference>
<dbReference type="InterPro" id="IPR025201">
    <property type="entry name" value="KdpD_TM"/>
</dbReference>
<evidence type="ECO:0000256" key="6">
    <source>
        <dbReference type="ARBA" id="ARBA00022777"/>
    </source>
</evidence>
<evidence type="ECO:0000256" key="3">
    <source>
        <dbReference type="ARBA" id="ARBA00022679"/>
    </source>
</evidence>
<evidence type="ECO:0000256" key="8">
    <source>
        <dbReference type="ARBA" id="ARBA00022989"/>
    </source>
</evidence>
<comment type="subcellular location">
    <subcellularLocation>
        <location evidence="1">Membrane</location>
        <topology evidence="1">Multi-pass membrane protein</topology>
    </subcellularLocation>
</comment>
<accession>A0ABR7Q2V7</accession>
<keyword evidence="14" id="KW-1185">Reference proteome</keyword>
<dbReference type="Pfam" id="PF13493">
    <property type="entry name" value="DUF4118"/>
    <property type="match status" value="1"/>
</dbReference>
<evidence type="ECO:0000256" key="7">
    <source>
        <dbReference type="ARBA" id="ARBA00022840"/>
    </source>
</evidence>
<feature type="non-terminal residue" evidence="13">
    <location>
        <position position="265"/>
    </location>
</feature>
<evidence type="ECO:0000256" key="5">
    <source>
        <dbReference type="ARBA" id="ARBA00022741"/>
    </source>
</evidence>
<organism evidence="13 14">
    <name type="scientific">Paraburkholderia podalyriae</name>
    <dbReference type="NCBI Taxonomy" id="1938811"/>
    <lineage>
        <taxon>Bacteria</taxon>
        <taxon>Pseudomonadati</taxon>
        <taxon>Pseudomonadota</taxon>
        <taxon>Betaproteobacteria</taxon>
        <taxon>Burkholderiales</taxon>
        <taxon>Burkholderiaceae</taxon>
        <taxon>Paraburkholderia</taxon>
    </lineage>
</organism>
<dbReference type="SUPFAM" id="SSF55785">
    <property type="entry name" value="PYP-like sensor domain (PAS domain)"/>
    <property type="match status" value="1"/>
</dbReference>
<evidence type="ECO:0000313" key="13">
    <source>
        <dbReference type="EMBL" id="MBC8752751.1"/>
    </source>
</evidence>
<evidence type="ECO:0000256" key="10">
    <source>
        <dbReference type="ARBA" id="ARBA00023136"/>
    </source>
</evidence>
<keyword evidence="4 11" id="KW-0812">Transmembrane</keyword>
<evidence type="ECO:0000256" key="2">
    <source>
        <dbReference type="ARBA" id="ARBA00022553"/>
    </source>
</evidence>
<evidence type="ECO:0000256" key="4">
    <source>
        <dbReference type="ARBA" id="ARBA00022692"/>
    </source>
</evidence>
<protein>
    <submittedName>
        <fullName evidence="13">DUF4118 domain-containing protein</fullName>
    </submittedName>
</protein>
<evidence type="ECO:0000256" key="11">
    <source>
        <dbReference type="SAM" id="Phobius"/>
    </source>
</evidence>
<proteinExistence type="predicted"/>
<feature type="domain" description="PAS" evidence="12">
    <location>
        <begin position="208"/>
        <end position="265"/>
    </location>
</feature>
<keyword evidence="10 11" id="KW-0472">Membrane</keyword>
<keyword evidence="6" id="KW-0418">Kinase</keyword>
<evidence type="ECO:0000313" key="14">
    <source>
        <dbReference type="Proteomes" id="UP000736373"/>
    </source>
</evidence>
<dbReference type="Gene3D" id="3.30.450.20">
    <property type="entry name" value="PAS domain"/>
    <property type="match status" value="1"/>
</dbReference>
<dbReference type="InterPro" id="IPR038318">
    <property type="entry name" value="KdpD_sf"/>
</dbReference>
<dbReference type="InterPro" id="IPR052023">
    <property type="entry name" value="Histidine_kinase_KdpD"/>
</dbReference>
<reference evidence="13 14" key="1">
    <citation type="submission" date="2019-09" db="EMBL/GenBank/DDBJ databases">
        <title>Paraburkholderia podalyriae sp. nov., A South African Podalyria-associated rhizobium.</title>
        <authorList>
            <person name="Mavima L."/>
            <person name="Beukes C.W."/>
            <person name="Palmer M."/>
            <person name="De Meyer S.E."/>
            <person name="James E.K."/>
            <person name="Maluk M."/>
            <person name="Avontuur J.R."/>
            <person name="Chan W.Y."/>
            <person name="Venter S.N."/>
            <person name="Steenkamp E.T."/>
        </authorList>
    </citation>
    <scope>NUCLEOTIDE SEQUENCE [LARGE SCALE GENOMIC DNA]</scope>
    <source>
        <strain evidence="13 14">WC7.3b</strain>
    </source>
</reference>
<evidence type="ECO:0000256" key="1">
    <source>
        <dbReference type="ARBA" id="ARBA00004141"/>
    </source>
</evidence>
<name>A0ABR7Q2V7_9BURK</name>
<dbReference type="PANTHER" id="PTHR45569:SF1">
    <property type="entry name" value="SENSOR PROTEIN KDPD"/>
    <property type="match status" value="1"/>
</dbReference>
<comment type="caution">
    <text evidence="13">The sequence shown here is derived from an EMBL/GenBank/DDBJ whole genome shotgun (WGS) entry which is preliminary data.</text>
</comment>
<keyword evidence="8 11" id="KW-1133">Transmembrane helix</keyword>
<keyword evidence="7" id="KW-0067">ATP-binding</keyword>
<feature type="transmembrane region" description="Helical" evidence="11">
    <location>
        <begin position="182"/>
        <end position="200"/>
    </location>
</feature>
<keyword evidence="9" id="KW-0902">Two-component regulatory system</keyword>